<dbReference type="SUPFAM" id="SSF53474">
    <property type="entry name" value="alpha/beta-Hydrolases"/>
    <property type="match status" value="1"/>
</dbReference>
<reference evidence="13" key="1">
    <citation type="submission" date="2023-03" db="EMBL/GenBank/DDBJ databases">
        <title>Mating type loci evolution in Malassezia.</title>
        <authorList>
            <person name="Coelho M.A."/>
        </authorList>
    </citation>
    <scope>NUCLEOTIDE SEQUENCE</scope>
    <source>
        <strain evidence="13">CBS 9431</strain>
    </source>
</reference>
<dbReference type="PANTHER" id="PTHR34853:SF1">
    <property type="entry name" value="LIPASE 5"/>
    <property type="match status" value="1"/>
</dbReference>
<evidence type="ECO:0000256" key="5">
    <source>
        <dbReference type="ARBA" id="ARBA00022801"/>
    </source>
</evidence>
<dbReference type="Gene3D" id="3.40.50.1820">
    <property type="entry name" value="alpha/beta hydrolase"/>
    <property type="match status" value="1"/>
</dbReference>
<feature type="signal peptide" evidence="12">
    <location>
        <begin position="1"/>
        <end position="18"/>
    </location>
</feature>
<protein>
    <recommendedName>
        <fullName evidence="3">triacylglycerol lipase</fullName>
        <ecNumber evidence="3">3.1.1.3</ecNumber>
    </recommendedName>
</protein>
<keyword evidence="14" id="KW-1185">Reference proteome</keyword>
<dbReference type="GeneID" id="85226443"/>
<comment type="similarity">
    <text evidence="9">Belongs to the AB hydrolase superfamily. Lipase family. Class Lip subfamily.</text>
</comment>
<evidence type="ECO:0000256" key="4">
    <source>
        <dbReference type="ARBA" id="ARBA00022525"/>
    </source>
</evidence>
<comment type="catalytic activity">
    <reaction evidence="10">
        <text>a diacylglycerol + H2O = a monoacylglycerol + a fatty acid + H(+)</text>
        <dbReference type="Rhea" id="RHEA:32731"/>
        <dbReference type="ChEBI" id="CHEBI:15377"/>
        <dbReference type="ChEBI" id="CHEBI:15378"/>
        <dbReference type="ChEBI" id="CHEBI:17408"/>
        <dbReference type="ChEBI" id="CHEBI:18035"/>
        <dbReference type="ChEBI" id="CHEBI:28868"/>
    </reaction>
</comment>
<dbReference type="EC" id="3.1.1.3" evidence="3"/>
<evidence type="ECO:0000313" key="14">
    <source>
        <dbReference type="Proteomes" id="UP001217754"/>
    </source>
</evidence>
<comment type="subcellular location">
    <subcellularLocation>
        <location evidence="2">Secreted</location>
    </subcellularLocation>
</comment>
<dbReference type="PANTHER" id="PTHR34853">
    <property type="match status" value="1"/>
</dbReference>
<evidence type="ECO:0000256" key="7">
    <source>
        <dbReference type="ARBA" id="ARBA00023026"/>
    </source>
</evidence>
<feature type="chain" id="PRO_5041785747" description="triacylglycerol lipase" evidence="12">
    <location>
        <begin position="19"/>
        <end position="465"/>
    </location>
</feature>
<keyword evidence="4" id="KW-0964">Secreted</keyword>
<keyword evidence="5" id="KW-0378">Hydrolase</keyword>
<keyword evidence="12" id="KW-0732">Signal</keyword>
<dbReference type="Pfam" id="PF03583">
    <property type="entry name" value="LIP"/>
    <property type="match status" value="1"/>
</dbReference>
<keyword evidence="7" id="KW-0843">Virulence</keyword>
<dbReference type="PIRSF" id="PIRSF029171">
    <property type="entry name" value="Esterase_LipA"/>
    <property type="match status" value="1"/>
</dbReference>
<evidence type="ECO:0000256" key="12">
    <source>
        <dbReference type="PIRNR" id="PIRNR029171"/>
    </source>
</evidence>
<evidence type="ECO:0000256" key="9">
    <source>
        <dbReference type="ARBA" id="ARBA00043986"/>
    </source>
</evidence>
<evidence type="ECO:0000256" key="10">
    <source>
        <dbReference type="ARBA" id="ARBA00047591"/>
    </source>
</evidence>
<evidence type="ECO:0000313" key="13">
    <source>
        <dbReference type="EMBL" id="WFD39811.1"/>
    </source>
</evidence>
<evidence type="ECO:0000256" key="3">
    <source>
        <dbReference type="ARBA" id="ARBA00013279"/>
    </source>
</evidence>
<accession>A0AAF0JGB9</accession>
<evidence type="ECO:0000256" key="1">
    <source>
        <dbReference type="ARBA" id="ARBA00001024"/>
    </source>
</evidence>
<dbReference type="Proteomes" id="UP001217754">
    <property type="component" value="Chromosome 4"/>
</dbReference>
<dbReference type="EMBL" id="CP119961">
    <property type="protein sequence ID" value="WFD39811.1"/>
    <property type="molecule type" value="Genomic_DNA"/>
</dbReference>
<organism evidence="13 14">
    <name type="scientific">Malassezia japonica</name>
    <dbReference type="NCBI Taxonomy" id="223818"/>
    <lineage>
        <taxon>Eukaryota</taxon>
        <taxon>Fungi</taxon>
        <taxon>Dikarya</taxon>
        <taxon>Basidiomycota</taxon>
        <taxon>Ustilaginomycotina</taxon>
        <taxon>Malasseziomycetes</taxon>
        <taxon>Malasseziales</taxon>
        <taxon>Malasseziaceae</taxon>
        <taxon>Malassezia</taxon>
    </lineage>
</organism>
<dbReference type="Gene3D" id="1.10.260.130">
    <property type="match status" value="1"/>
</dbReference>
<evidence type="ECO:0000256" key="8">
    <source>
        <dbReference type="ARBA" id="ARBA00023098"/>
    </source>
</evidence>
<evidence type="ECO:0000256" key="2">
    <source>
        <dbReference type="ARBA" id="ARBA00004613"/>
    </source>
</evidence>
<keyword evidence="6" id="KW-0442">Lipid degradation</keyword>
<dbReference type="InterPro" id="IPR029058">
    <property type="entry name" value="AB_hydrolase_fold"/>
</dbReference>
<dbReference type="InterPro" id="IPR005152">
    <property type="entry name" value="Lipase_secreted"/>
</dbReference>
<dbReference type="GO" id="GO:0004806">
    <property type="term" value="F:triacylglycerol lipase activity"/>
    <property type="evidence" value="ECO:0007669"/>
    <property type="project" value="UniProtKB-UniRule"/>
</dbReference>
<comment type="catalytic activity">
    <reaction evidence="1">
        <text>a triacylglycerol + H2O = a diacylglycerol + a fatty acid + H(+)</text>
        <dbReference type="Rhea" id="RHEA:12044"/>
        <dbReference type="ChEBI" id="CHEBI:15377"/>
        <dbReference type="ChEBI" id="CHEBI:15378"/>
        <dbReference type="ChEBI" id="CHEBI:17855"/>
        <dbReference type="ChEBI" id="CHEBI:18035"/>
        <dbReference type="ChEBI" id="CHEBI:28868"/>
        <dbReference type="EC" id="3.1.1.3"/>
    </reaction>
</comment>
<name>A0AAF0JGB9_9BASI</name>
<dbReference type="AlphaFoldDB" id="A0AAF0JGB9"/>
<gene>
    <name evidence="13" type="ORF">MJAP1_002792</name>
</gene>
<proteinExistence type="inferred from homology"/>
<sequence length="465" mass="51146">MLLAFFPLLAVLVQLASAFSHPPSRRDSILSPLNDPFYTPPKGWKKASNGDVLRTRKVDLAFLQIDEINYEAAYQILYRTTGAYENDPSTTVTTVIIPHNAKRDKLVNYMIYTDAAGAQCAPSYAMRKGGKIATDLALNYQQLLFSTLLEEGYIMTLPDHQGPTRAFAAGRLEGRMSLDGIRATLNYERIGLSKKSKVASFGYSGGAIASGWAAALQPSYAPEINAVGFAMGGTPANITSTVENLNDGLFSGFGIAGVVGLLYTYPKIMEWSKGKITKAGHQAIEFARNNCLVQTLLEYPFQKLLSDKFVLGGGELLYDPTIRSVIYDMVMGYKKSETPTVPVYMFHGQHDEVIPFNSAIKTGRDWAKHGADVYFEELTDVTMAHLTSELFNLPNVLFFVRDRMEGKSFSKGFTHKRTGNPLEDPGVPLKGLGSLVEAIQNIVGKEVGPGDAYIHSKIKHHAHRQ</sequence>
<comment type="catalytic activity">
    <reaction evidence="11">
        <text>a monoacylglycerol + H2O = glycerol + a fatty acid + H(+)</text>
        <dbReference type="Rhea" id="RHEA:15245"/>
        <dbReference type="ChEBI" id="CHEBI:15377"/>
        <dbReference type="ChEBI" id="CHEBI:15378"/>
        <dbReference type="ChEBI" id="CHEBI:17408"/>
        <dbReference type="ChEBI" id="CHEBI:17754"/>
        <dbReference type="ChEBI" id="CHEBI:28868"/>
    </reaction>
</comment>
<dbReference type="GO" id="GO:0005576">
    <property type="term" value="C:extracellular region"/>
    <property type="evidence" value="ECO:0007669"/>
    <property type="project" value="UniProtKB-SubCell"/>
</dbReference>
<evidence type="ECO:0000256" key="6">
    <source>
        <dbReference type="ARBA" id="ARBA00022963"/>
    </source>
</evidence>
<dbReference type="GO" id="GO:0016042">
    <property type="term" value="P:lipid catabolic process"/>
    <property type="evidence" value="ECO:0007669"/>
    <property type="project" value="UniProtKB-UniRule"/>
</dbReference>
<dbReference type="RefSeq" id="XP_060122708.1">
    <property type="nucleotide sequence ID" value="XM_060266725.1"/>
</dbReference>
<keyword evidence="8" id="KW-0443">Lipid metabolism</keyword>
<evidence type="ECO:0000256" key="11">
    <source>
        <dbReference type="ARBA" id="ARBA00048461"/>
    </source>
</evidence>